<reference evidence="4" key="1">
    <citation type="journal article" date="2015" name="Nature">
        <title>Complex archaea that bridge the gap between prokaryotes and eukaryotes.</title>
        <authorList>
            <person name="Spang A."/>
            <person name="Saw J.H."/>
            <person name="Jorgensen S.L."/>
            <person name="Zaremba-Niedzwiedzka K."/>
            <person name="Martijn J."/>
            <person name="Lind A.E."/>
            <person name="van Eijk R."/>
            <person name="Schleper C."/>
            <person name="Guy L."/>
            <person name="Ettema T.J."/>
        </authorList>
    </citation>
    <scope>NUCLEOTIDE SEQUENCE</scope>
</reference>
<dbReference type="SUPFAM" id="SSF51735">
    <property type="entry name" value="NAD(P)-binding Rossmann-fold domains"/>
    <property type="match status" value="1"/>
</dbReference>
<dbReference type="SUPFAM" id="SSF55347">
    <property type="entry name" value="Glyceraldehyde-3-phosphate dehydrogenase-like, C-terminal domain"/>
    <property type="match status" value="1"/>
</dbReference>
<dbReference type="FunFam" id="3.30.360.10:FF:000002">
    <property type="entry name" value="Glyceraldehyde-3-phosphate dehydrogenase"/>
    <property type="match status" value="1"/>
</dbReference>
<dbReference type="Pfam" id="PF02800">
    <property type="entry name" value="Gp_dh_C"/>
    <property type="match status" value="1"/>
</dbReference>
<dbReference type="InterPro" id="IPR020830">
    <property type="entry name" value="GlycerAld_3-P_DH_AS"/>
</dbReference>
<evidence type="ECO:0000256" key="1">
    <source>
        <dbReference type="ARBA" id="ARBA00007406"/>
    </source>
</evidence>
<dbReference type="SMART" id="SM00846">
    <property type="entry name" value="Gp_dh_N"/>
    <property type="match status" value="1"/>
</dbReference>
<dbReference type="CDD" id="cd05214">
    <property type="entry name" value="GAPDH_I_N"/>
    <property type="match status" value="1"/>
</dbReference>
<dbReference type="InterPro" id="IPR006424">
    <property type="entry name" value="Glyceraldehyde-3-P_DH_1"/>
</dbReference>
<dbReference type="NCBIfam" id="TIGR01534">
    <property type="entry name" value="GAPDH-I"/>
    <property type="match status" value="1"/>
</dbReference>
<accession>A0A0F9IWE2</accession>
<comment type="caution">
    <text evidence="4">The sequence shown here is derived from an EMBL/GenBank/DDBJ whole genome shotgun (WGS) entry which is preliminary data.</text>
</comment>
<dbReference type="PANTHER" id="PTHR43148">
    <property type="entry name" value="GLYCERALDEHYDE-3-PHOSPHATE DEHYDROGENASE 2"/>
    <property type="match status" value="1"/>
</dbReference>
<dbReference type="PIRSF" id="PIRSF000149">
    <property type="entry name" value="GAP_DH"/>
    <property type="match status" value="1"/>
</dbReference>
<dbReference type="InterPro" id="IPR020829">
    <property type="entry name" value="GlycerAld_3-P_DH_cat"/>
</dbReference>
<dbReference type="InterPro" id="IPR036291">
    <property type="entry name" value="NAD(P)-bd_dom_sf"/>
</dbReference>
<evidence type="ECO:0000313" key="4">
    <source>
        <dbReference type="EMBL" id="KKL91392.1"/>
    </source>
</evidence>
<dbReference type="Pfam" id="PF00044">
    <property type="entry name" value="Gp_dh_N"/>
    <property type="match status" value="1"/>
</dbReference>
<comment type="similarity">
    <text evidence="1">Belongs to the glyceraldehyde-3-phosphate dehydrogenase family.</text>
</comment>
<dbReference type="EMBL" id="LAZR01019742">
    <property type="protein sequence ID" value="KKL91392.1"/>
    <property type="molecule type" value="Genomic_DNA"/>
</dbReference>
<gene>
    <name evidence="4" type="ORF">LCGC14_1895150</name>
</gene>
<dbReference type="GO" id="GO:0050661">
    <property type="term" value="F:NADP binding"/>
    <property type="evidence" value="ECO:0007669"/>
    <property type="project" value="InterPro"/>
</dbReference>
<dbReference type="FunFam" id="3.40.50.720:FF:000001">
    <property type="entry name" value="Glyceraldehyde-3-phosphate dehydrogenase"/>
    <property type="match status" value="1"/>
</dbReference>
<sequence length="338" mass="36184">MAVKIGINGFGRIGRLVFKAIHDFHPDTLQVVAVNDLTDPQTNAHLLKYDSNYGPFPGDISASDGAITVDGQSIKVLAQRDPAQIPWKDLGIEIVIESTGLFTDAEKARAHIDGGGAKKVIISAPAKGEDFTVVLGVNEAMYDPANHNVISNASCTTNCIAPVVKVLHDSFGIDKGFMTTIHAYTNDQVILDTVHKDLRRARSAALNIIPTSTGAARAVTVVMPELKGRLDGMAFRVPTATVSVCDFVATLEKPVTVDAVNEAFRDAASESLRGILEYCDEPLVSSDFRGNPASSIFDSLSTLVLDGTLVKTISWYDNEWGYACRTGDLCAFLAGKGL</sequence>
<dbReference type="InterPro" id="IPR020828">
    <property type="entry name" value="GlycerAld_3-P_DH_NAD(P)-bd"/>
</dbReference>
<protein>
    <recommendedName>
        <fullName evidence="3">Glyceraldehyde 3-phosphate dehydrogenase NAD(P) binding domain-containing protein</fullName>
    </recommendedName>
</protein>
<dbReference type="GO" id="GO:0006006">
    <property type="term" value="P:glucose metabolic process"/>
    <property type="evidence" value="ECO:0007669"/>
    <property type="project" value="InterPro"/>
</dbReference>
<dbReference type="PRINTS" id="PR00078">
    <property type="entry name" value="G3PDHDRGNASE"/>
</dbReference>
<name>A0A0F9IWE2_9ZZZZ</name>
<dbReference type="Gene3D" id="3.30.360.10">
    <property type="entry name" value="Dihydrodipicolinate Reductase, domain 2"/>
    <property type="match status" value="1"/>
</dbReference>
<evidence type="ECO:0000259" key="3">
    <source>
        <dbReference type="SMART" id="SM00846"/>
    </source>
</evidence>
<dbReference type="PROSITE" id="PS00071">
    <property type="entry name" value="GAPDH"/>
    <property type="match status" value="1"/>
</dbReference>
<evidence type="ECO:0000256" key="2">
    <source>
        <dbReference type="ARBA" id="ARBA00023002"/>
    </source>
</evidence>
<dbReference type="CDD" id="cd18126">
    <property type="entry name" value="GAPDH_I_C"/>
    <property type="match status" value="1"/>
</dbReference>
<dbReference type="Gene3D" id="3.40.50.720">
    <property type="entry name" value="NAD(P)-binding Rossmann-like Domain"/>
    <property type="match status" value="1"/>
</dbReference>
<organism evidence="4">
    <name type="scientific">marine sediment metagenome</name>
    <dbReference type="NCBI Taxonomy" id="412755"/>
    <lineage>
        <taxon>unclassified sequences</taxon>
        <taxon>metagenomes</taxon>
        <taxon>ecological metagenomes</taxon>
    </lineage>
</organism>
<keyword evidence="2" id="KW-0560">Oxidoreductase</keyword>
<dbReference type="GO" id="GO:0016620">
    <property type="term" value="F:oxidoreductase activity, acting on the aldehyde or oxo group of donors, NAD or NADP as acceptor"/>
    <property type="evidence" value="ECO:0007669"/>
    <property type="project" value="InterPro"/>
</dbReference>
<feature type="domain" description="Glyceraldehyde 3-phosphate dehydrogenase NAD(P) binding" evidence="3">
    <location>
        <begin position="3"/>
        <end position="155"/>
    </location>
</feature>
<dbReference type="InterPro" id="IPR020831">
    <property type="entry name" value="GlycerAld/Erythrose_P_DH"/>
</dbReference>
<proteinExistence type="inferred from homology"/>
<dbReference type="AlphaFoldDB" id="A0A0F9IWE2"/>
<dbReference type="GO" id="GO:0051287">
    <property type="term" value="F:NAD binding"/>
    <property type="evidence" value="ECO:0007669"/>
    <property type="project" value="InterPro"/>
</dbReference>